<evidence type="ECO:0000256" key="7">
    <source>
        <dbReference type="ARBA" id="ARBA00023128"/>
    </source>
</evidence>
<evidence type="ECO:0000256" key="2">
    <source>
        <dbReference type="ARBA" id="ARBA00006375"/>
    </source>
</evidence>
<dbReference type="OrthoDB" id="14252at2759"/>
<keyword evidence="8 9" id="KW-0472">Membrane</keyword>
<comment type="caution">
    <text evidence="12">The sequence shown here is derived from an EMBL/GenBank/DDBJ whole genome shotgun (WGS) entry which is preliminary data.</text>
</comment>
<dbReference type="InterPro" id="IPR050567">
    <property type="entry name" value="Mitochondrial_Carrier"/>
</dbReference>
<keyword evidence="5" id="KW-0677">Repeat</keyword>
<dbReference type="GO" id="GO:0031966">
    <property type="term" value="C:mitochondrial membrane"/>
    <property type="evidence" value="ECO:0007669"/>
    <property type="project" value="UniProtKB-SubCell"/>
</dbReference>
<comment type="subcellular location">
    <subcellularLocation>
        <location evidence="1">Mitochondrion membrane</location>
        <topology evidence="1">Multi-pass membrane protein</topology>
    </subcellularLocation>
</comment>
<keyword evidence="13" id="KW-1185">Reference proteome</keyword>
<comment type="similarity">
    <text evidence="2 10">Belongs to the mitochondrial carrier (TC 2.A.29) family.</text>
</comment>
<feature type="repeat" description="Solcar" evidence="9">
    <location>
        <begin position="1"/>
        <end position="44"/>
    </location>
</feature>
<evidence type="ECO:0000256" key="5">
    <source>
        <dbReference type="ARBA" id="ARBA00022737"/>
    </source>
</evidence>
<keyword evidence="3 10" id="KW-0813">Transport</keyword>
<dbReference type="Pfam" id="PF00153">
    <property type="entry name" value="Mito_carr"/>
    <property type="match status" value="1"/>
</dbReference>
<evidence type="ECO:0000256" key="3">
    <source>
        <dbReference type="ARBA" id="ARBA00022448"/>
    </source>
</evidence>
<organism evidence="12 13">
    <name type="scientific">Linnemannia gamsii</name>
    <dbReference type="NCBI Taxonomy" id="64522"/>
    <lineage>
        <taxon>Eukaryota</taxon>
        <taxon>Fungi</taxon>
        <taxon>Fungi incertae sedis</taxon>
        <taxon>Mucoromycota</taxon>
        <taxon>Mortierellomycotina</taxon>
        <taxon>Mortierellomycetes</taxon>
        <taxon>Mortierellales</taxon>
        <taxon>Mortierellaceae</taxon>
        <taxon>Linnemannia</taxon>
    </lineage>
</organism>
<name>A0A9P6QN31_9FUNG</name>
<dbReference type="Proteomes" id="UP000823405">
    <property type="component" value="Unassembled WGS sequence"/>
</dbReference>
<keyword evidence="7" id="KW-0496">Mitochondrion</keyword>
<evidence type="ECO:0000256" key="8">
    <source>
        <dbReference type="ARBA" id="ARBA00023136"/>
    </source>
</evidence>
<proteinExistence type="inferred from homology"/>
<dbReference type="PROSITE" id="PS50920">
    <property type="entry name" value="SOLCAR"/>
    <property type="match status" value="1"/>
</dbReference>
<sequence length="81" mass="8610">MDCLRMTLKEEGPAGLYKGVTSPLMGIGICNAVMFAANGTFRRWFQGGDETKTLSIFQIGCAGSMAGGVMAFVNCPVELLK</sequence>
<dbReference type="InterPro" id="IPR018108">
    <property type="entry name" value="MCP_transmembrane"/>
</dbReference>
<gene>
    <name evidence="12" type="ORF">BGZ97_009847</name>
</gene>
<feature type="transmembrane region" description="Helical" evidence="11">
    <location>
        <begin position="53"/>
        <end position="73"/>
    </location>
</feature>
<evidence type="ECO:0000256" key="1">
    <source>
        <dbReference type="ARBA" id="ARBA00004225"/>
    </source>
</evidence>
<keyword evidence="4 9" id="KW-0812">Transmembrane</keyword>
<accession>A0A9P6QN31</accession>
<feature type="transmembrane region" description="Helical" evidence="11">
    <location>
        <begin position="20"/>
        <end position="41"/>
    </location>
</feature>
<evidence type="ECO:0000313" key="12">
    <source>
        <dbReference type="EMBL" id="KAG0277773.1"/>
    </source>
</evidence>
<dbReference type="Gene3D" id="1.50.40.10">
    <property type="entry name" value="Mitochondrial carrier domain"/>
    <property type="match status" value="1"/>
</dbReference>
<evidence type="ECO:0000256" key="9">
    <source>
        <dbReference type="PROSITE-ProRule" id="PRU00282"/>
    </source>
</evidence>
<feature type="non-terminal residue" evidence="12">
    <location>
        <position position="1"/>
    </location>
</feature>
<dbReference type="InterPro" id="IPR023395">
    <property type="entry name" value="MCP_dom_sf"/>
</dbReference>
<evidence type="ECO:0000256" key="4">
    <source>
        <dbReference type="ARBA" id="ARBA00022692"/>
    </source>
</evidence>
<evidence type="ECO:0000313" key="13">
    <source>
        <dbReference type="Proteomes" id="UP000823405"/>
    </source>
</evidence>
<dbReference type="SUPFAM" id="SSF103506">
    <property type="entry name" value="Mitochondrial carrier"/>
    <property type="match status" value="1"/>
</dbReference>
<protein>
    <submittedName>
        <fullName evidence="12">Uncharacterized protein</fullName>
    </submittedName>
</protein>
<dbReference type="GO" id="GO:0000064">
    <property type="term" value="F:L-ornithine transmembrane transporter activity"/>
    <property type="evidence" value="ECO:0007669"/>
    <property type="project" value="TreeGrafter"/>
</dbReference>
<evidence type="ECO:0000256" key="10">
    <source>
        <dbReference type="RuleBase" id="RU000488"/>
    </source>
</evidence>
<reference evidence="12" key="1">
    <citation type="journal article" date="2020" name="Fungal Divers.">
        <title>Resolving the Mortierellaceae phylogeny through synthesis of multi-gene phylogenetics and phylogenomics.</title>
        <authorList>
            <person name="Vandepol N."/>
            <person name="Liber J."/>
            <person name="Desiro A."/>
            <person name="Na H."/>
            <person name="Kennedy M."/>
            <person name="Barry K."/>
            <person name="Grigoriev I.V."/>
            <person name="Miller A.N."/>
            <person name="O'Donnell K."/>
            <person name="Stajich J.E."/>
            <person name="Bonito G."/>
        </authorList>
    </citation>
    <scope>NUCLEOTIDE SEQUENCE</scope>
    <source>
        <strain evidence="12">NVP60</strain>
    </source>
</reference>
<dbReference type="AlphaFoldDB" id="A0A9P6QN31"/>
<evidence type="ECO:0000256" key="6">
    <source>
        <dbReference type="ARBA" id="ARBA00022989"/>
    </source>
</evidence>
<dbReference type="PANTHER" id="PTHR45624">
    <property type="entry name" value="MITOCHONDRIAL BASIC AMINO ACIDS TRANSPORTER-RELATED"/>
    <property type="match status" value="1"/>
</dbReference>
<keyword evidence="6 11" id="KW-1133">Transmembrane helix</keyword>
<dbReference type="EMBL" id="JAAAIN010004860">
    <property type="protein sequence ID" value="KAG0277773.1"/>
    <property type="molecule type" value="Genomic_DNA"/>
</dbReference>
<dbReference type="GO" id="GO:1990575">
    <property type="term" value="P:mitochondrial L-ornithine transmembrane transport"/>
    <property type="evidence" value="ECO:0007669"/>
    <property type="project" value="TreeGrafter"/>
</dbReference>
<dbReference type="PANTHER" id="PTHR45624:SF12">
    <property type="entry name" value="MITOCHONDRIAL ORNITHINE TRANSPORTER 1"/>
    <property type="match status" value="1"/>
</dbReference>
<evidence type="ECO:0000256" key="11">
    <source>
        <dbReference type="SAM" id="Phobius"/>
    </source>
</evidence>